<dbReference type="RefSeq" id="WP_338098055.1">
    <property type="nucleotide sequence ID" value="NZ_CP131061.1"/>
</dbReference>
<feature type="transmembrane region" description="Helical" evidence="1">
    <location>
        <begin position="6"/>
        <end position="24"/>
    </location>
</feature>
<dbReference type="GO" id="GO:0005886">
    <property type="term" value="C:plasma membrane"/>
    <property type="evidence" value="ECO:0007669"/>
    <property type="project" value="UniProtKB-SubCell"/>
</dbReference>
<dbReference type="GO" id="GO:0022857">
    <property type="term" value="F:transmembrane transporter activity"/>
    <property type="evidence" value="ECO:0007669"/>
    <property type="project" value="UniProtKB-UniRule"/>
</dbReference>
<organism evidence="2 3">
    <name type="scientific">Methanolapillus ohkumae</name>
    <dbReference type="NCBI Taxonomy" id="3028298"/>
    <lineage>
        <taxon>Archaea</taxon>
        <taxon>Methanobacteriati</taxon>
        <taxon>Methanobacteriota</taxon>
        <taxon>Stenosarchaea group</taxon>
        <taxon>Methanomicrobia</taxon>
        <taxon>Methanosarcinales</taxon>
        <taxon>Methanosarcinaceae</taxon>
        <taxon>Methanolapillus</taxon>
    </lineage>
</organism>
<keyword evidence="3" id="KW-1185">Reference proteome</keyword>
<protein>
    <recommendedName>
        <fullName evidence="1">Probable queuosine precursor transporter</fullName>
        <shortName evidence="1">Q precursor transporter</shortName>
    </recommendedName>
</protein>
<comment type="similarity">
    <text evidence="1">Belongs to the vitamin uptake transporter (VUT/ECF) (TC 2.A.88) family. Q precursor transporter subfamily.</text>
</comment>
<comment type="function">
    <text evidence="1">Involved in the import of queuosine (Q) precursors, required for Q precursor salvage.</text>
</comment>
<feature type="transmembrane region" description="Helical" evidence="1">
    <location>
        <begin position="31"/>
        <end position="52"/>
    </location>
</feature>
<dbReference type="GeneID" id="89227693"/>
<dbReference type="NCBIfam" id="TIGR00697">
    <property type="entry name" value="queuosine precursor transporter"/>
    <property type="match status" value="1"/>
</dbReference>
<keyword evidence="1" id="KW-0472">Membrane</keyword>
<comment type="subcellular location">
    <subcellularLocation>
        <location evidence="1">Cell membrane</location>
        <topology evidence="1">Multi-pass membrane protein</topology>
    </subcellularLocation>
</comment>
<evidence type="ECO:0000256" key="1">
    <source>
        <dbReference type="HAMAP-Rule" id="MF_02088"/>
    </source>
</evidence>
<feature type="transmembrane region" description="Helical" evidence="1">
    <location>
        <begin position="222"/>
        <end position="247"/>
    </location>
</feature>
<keyword evidence="1" id="KW-1133">Transmembrane helix</keyword>
<proteinExistence type="inferred from homology"/>
<sequence length="265" mass="29887">MDYTVLYIILFWLITMTAVTLLSVRVVRKYPVYGFILLTAFYVTYLLSSQVIATRISVYDFGTWFGYSLVLAAPTAAIIYPFISQVLDMINEVYGKKRAVAAITAALLTQVLYVLFIAMAVKIPAAPFYELNEAWLSIFGLSVGIVFASWVSFLVCSLLDTYMFSYIKNKLRPRELAFKGDTFLNPYIWIRSLLTDVISLAVDSVLFVFIAFYIIGGMPFDVVAGLIIGQLIVKVLIGAVDTPWFVLYKKMIQDADYSGEMKQTE</sequence>
<dbReference type="EMBL" id="CP131061">
    <property type="protein sequence ID" value="WNY26530.1"/>
    <property type="molecule type" value="Genomic_DNA"/>
</dbReference>
<keyword evidence="1" id="KW-1003">Cell membrane</keyword>
<dbReference type="Pfam" id="PF02592">
    <property type="entry name" value="Vut_1"/>
    <property type="match status" value="1"/>
</dbReference>
<reference evidence="2 3" key="1">
    <citation type="submission" date="2023-07" db="EMBL/GenBank/DDBJ databases">
        <title>Closed genome sequence of Methanosarcinaceae archaeon Am2.</title>
        <authorList>
            <person name="Poehlein A."/>
            <person name="Protasov E."/>
            <person name="Platt K."/>
            <person name="Reeh H."/>
            <person name="Daniel R."/>
            <person name="Brune A."/>
        </authorList>
    </citation>
    <scope>NUCLEOTIDE SEQUENCE [LARGE SCALE GENOMIC DNA]</scope>
    <source>
        <strain evidence="2 3">Am2</strain>
    </source>
</reference>
<dbReference type="InterPro" id="IPR003744">
    <property type="entry name" value="YhhQ"/>
</dbReference>
<dbReference type="PANTHER" id="PTHR34300">
    <property type="entry name" value="QUEUOSINE PRECURSOR TRANSPORTER-RELATED"/>
    <property type="match status" value="1"/>
</dbReference>
<dbReference type="HAMAP" id="MF_02088">
    <property type="entry name" value="Q_prec_transport"/>
    <property type="match status" value="1"/>
</dbReference>
<dbReference type="PANTHER" id="PTHR34300:SF2">
    <property type="entry name" value="QUEUOSINE PRECURSOR TRANSPORTER-RELATED"/>
    <property type="match status" value="1"/>
</dbReference>
<accession>A0AA96V614</accession>
<feature type="transmembrane region" description="Helical" evidence="1">
    <location>
        <begin position="99"/>
        <end position="121"/>
    </location>
</feature>
<keyword evidence="1" id="KW-0812">Transmembrane</keyword>
<dbReference type="Proteomes" id="UP001304970">
    <property type="component" value="Chromosome"/>
</dbReference>
<gene>
    <name evidence="2" type="ORF">MsAm2_02930</name>
</gene>
<feature type="transmembrane region" description="Helical" evidence="1">
    <location>
        <begin position="64"/>
        <end position="87"/>
    </location>
</feature>
<evidence type="ECO:0000313" key="3">
    <source>
        <dbReference type="Proteomes" id="UP001304970"/>
    </source>
</evidence>
<feature type="transmembrane region" description="Helical" evidence="1">
    <location>
        <begin position="188"/>
        <end position="216"/>
    </location>
</feature>
<evidence type="ECO:0000313" key="2">
    <source>
        <dbReference type="EMBL" id="WNY26530.1"/>
    </source>
</evidence>
<feature type="transmembrane region" description="Helical" evidence="1">
    <location>
        <begin position="141"/>
        <end position="167"/>
    </location>
</feature>
<name>A0AA96V614_9EURY</name>
<keyword evidence="1" id="KW-0813">Transport</keyword>
<dbReference type="AlphaFoldDB" id="A0AA96V614"/>